<evidence type="ECO:0008006" key="5">
    <source>
        <dbReference type="Google" id="ProtNLM"/>
    </source>
</evidence>
<dbReference type="Proteomes" id="UP000471152">
    <property type="component" value="Unassembled WGS sequence"/>
</dbReference>
<name>A0A6P0EPU0_9ACTN</name>
<keyword evidence="3" id="KW-1185">Reference proteome</keyword>
<reference evidence="1 3" key="1">
    <citation type="submission" date="2020-01" db="EMBL/GenBank/DDBJ databases">
        <title>the WGS Modestobacter muralis CPCC 204518.</title>
        <authorList>
            <person name="Jiang Z."/>
        </authorList>
    </citation>
    <scope>NUCLEOTIDE SEQUENCE [LARGE SCALE GENOMIC DNA]</scope>
    <source>
        <strain evidence="1 3">DSM 100205</strain>
    </source>
</reference>
<evidence type="ECO:0000313" key="3">
    <source>
        <dbReference type="Proteomes" id="UP000468828"/>
    </source>
</evidence>
<evidence type="ECO:0000313" key="1">
    <source>
        <dbReference type="EMBL" id="NEK92800.1"/>
    </source>
</evidence>
<evidence type="ECO:0000313" key="2">
    <source>
        <dbReference type="EMBL" id="NEN49567.1"/>
    </source>
</evidence>
<dbReference type="AlphaFoldDB" id="A0A6P0EPU0"/>
<dbReference type="Proteomes" id="UP000468828">
    <property type="component" value="Unassembled WGS sequence"/>
</dbReference>
<sequence>MTGTFGRGLLAGAAGTTALTAATYLDMALRGRPASTVPEQTVQALLAATGQRLTGSGSERASRATGLGALLGLANGLTVGVASSLVRSAGVRMPFPVGSVVKGAASMATTDVPVALLGVSDPRTWSREDWVADALPHLAYGAAVQAVVQSLPTPKERVLPRQGASADLVRRSLLLGLATGSRSSLGLAAPTLTAADTGALKKVASFASLAGELYGDKQPNTPDRTSGAGLPPRLASGATGAGLLARRQGANAAWPVVAGMAGSAAGSFGGLAWRRWAGTRMPDLRAGLIEDGVALALAAAACLPGRRRSTRLTLVKPLD</sequence>
<dbReference type="RefSeq" id="WP_163609240.1">
    <property type="nucleotide sequence ID" value="NZ_JAAGWB010000004.1"/>
</dbReference>
<evidence type="ECO:0000313" key="4">
    <source>
        <dbReference type="Proteomes" id="UP000471152"/>
    </source>
</evidence>
<dbReference type="EMBL" id="JAAGWH010000004">
    <property type="protein sequence ID" value="NEK92800.1"/>
    <property type="molecule type" value="Genomic_DNA"/>
</dbReference>
<gene>
    <name evidence="2" type="ORF">G3R41_01250</name>
    <name evidence="1" type="ORF">GCU67_01250</name>
</gene>
<accession>A0A6P0EPU0</accession>
<protein>
    <recommendedName>
        <fullName evidence="5">DUF4126 domain-containing protein</fullName>
    </recommendedName>
</protein>
<comment type="caution">
    <text evidence="1">The sequence shown here is derived from an EMBL/GenBank/DDBJ whole genome shotgun (WGS) entry which is preliminary data.</text>
</comment>
<reference evidence="2 4" key="2">
    <citation type="submission" date="2020-02" db="EMBL/GenBank/DDBJ databases">
        <title>The WGS of Modestobacter muralis DSM 100205.</title>
        <authorList>
            <person name="Jiang Z."/>
        </authorList>
    </citation>
    <scope>NUCLEOTIDE SEQUENCE [LARGE SCALE GENOMIC DNA]</scope>
    <source>
        <strain evidence="2 4">DSM 100205</strain>
    </source>
</reference>
<organism evidence="1 3">
    <name type="scientific">Modestobacter muralis</name>
    <dbReference type="NCBI Taxonomy" id="1608614"/>
    <lineage>
        <taxon>Bacteria</taxon>
        <taxon>Bacillati</taxon>
        <taxon>Actinomycetota</taxon>
        <taxon>Actinomycetes</taxon>
        <taxon>Geodermatophilales</taxon>
        <taxon>Geodermatophilaceae</taxon>
        <taxon>Modestobacter</taxon>
    </lineage>
</organism>
<proteinExistence type="predicted"/>
<dbReference type="EMBL" id="JAAGWB010000004">
    <property type="protein sequence ID" value="NEN49567.1"/>
    <property type="molecule type" value="Genomic_DNA"/>
</dbReference>